<proteinExistence type="predicted"/>
<organism evidence="1">
    <name type="scientific">Ophidiomyces ophidiicola</name>
    <dbReference type="NCBI Taxonomy" id="1387563"/>
    <lineage>
        <taxon>Eukaryota</taxon>
        <taxon>Fungi</taxon>
        <taxon>Dikarya</taxon>
        <taxon>Ascomycota</taxon>
        <taxon>Pezizomycotina</taxon>
        <taxon>Eurotiomycetes</taxon>
        <taxon>Eurotiomycetidae</taxon>
        <taxon>Onygenales</taxon>
        <taxon>Onygenaceae</taxon>
        <taxon>Ophidiomyces</taxon>
    </lineage>
</organism>
<evidence type="ECO:0000313" key="1">
    <source>
        <dbReference type="EMBL" id="KAI2388281.1"/>
    </source>
</evidence>
<gene>
    <name evidence="1" type="ORF">LOY88_002681</name>
</gene>
<protein>
    <submittedName>
        <fullName evidence="1">Uncharacterized protein</fullName>
    </submittedName>
</protein>
<accession>A0ACB8UYZ0</accession>
<dbReference type="EMBL" id="JALBCA010000032">
    <property type="protein sequence ID" value="KAI2388281.1"/>
    <property type="molecule type" value="Genomic_DNA"/>
</dbReference>
<reference evidence="1" key="1">
    <citation type="journal article" date="2022" name="bioRxiv">
        <title>Population genetic analysis of Ophidiomyces ophidiicola, the causative agent of snake fungal disease, indicates recent introductions to the USA.</title>
        <authorList>
            <person name="Ladner J.T."/>
            <person name="Palmer J.M."/>
            <person name="Ettinger C.L."/>
            <person name="Stajich J.E."/>
            <person name="Farrell T.M."/>
            <person name="Glorioso B.M."/>
            <person name="Lawson B."/>
            <person name="Price S.J."/>
            <person name="Stengle A.G."/>
            <person name="Grear D.A."/>
            <person name="Lorch J.M."/>
        </authorList>
    </citation>
    <scope>NUCLEOTIDE SEQUENCE</scope>
    <source>
        <strain evidence="1">NWHC 24266-5</strain>
    </source>
</reference>
<comment type="caution">
    <text evidence="1">The sequence shown here is derived from an EMBL/GenBank/DDBJ whole genome shotgun (WGS) entry which is preliminary data.</text>
</comment>
<name>A0ACB8UYZ0_9EURO</name>
<sequence length="198" mass="22549">MQLRDSAWTVCSWVHSISTILNIKKIPNPPSPTVSWLLAHREPRQAQARGRAPLASLYRMYEYFVTGHYLGLRTEIEFFFNRSDWRVSDIPDPADPDPERYALLAVMPTCMVRAFNRLIERGLPRNAPAIIMGSDELDELQSRPRVLETIPAWCAKVPRLNTTLVIPGKDGEVPTSDVASSEFLEKNILAWDPPVYFV</sequence>